<feature type="signal peptide" evidence="1">
    <location>
        <begin position="1"/>
        <end position="29"/>
    </location>
</feature>
<evidence type="ECO:0008006" key="4">
    <source>
        <dbReference type="Google" id="ProtNLM"/>
    </source>
</evidence>
<reference evidence="2 3" key="1">
    <citation type="journal article" date="2016" name="Nat. Commun.">
        <title>Thousands of microbial genomes shed light on interconnected biogeochemical processes in an aquifer system.</title>
        <authorList>
            <person name="Anantharaman K."/>
            <person name="Brown C.T."/>
            <person name="Hug L.A."/>
            <person name="Sharon I."/>
            <person name="Castelle C.J."/>
            <person name="Probst A.J."/>
            <person name="Thomas B.C."/>
            <person name="Singh A."/>
            <person name="Wilkins M.J."/>
            <person name="Karaoz U."/>
            <person name="Brodie E.L."/>
            <person name="Williams K.H."/>
            <person name="Hubbard S.S."/>
            <person name="Banfield J.F."/>
        </authorList>
    </citation>
    <scope>NUCLEOTIDE SEQUENCE [LARGE SCALE GENOMIC DNA]</scope>
    <source>
        <strain evidence="3">RIFCSPLOWO2_12_FULL_64_10</strain>
    </source>
</reference>
<proteinExistence type="predicted"/>
<keyword evidence="1" id="KW-0732">Signal</keyword>
<dbReference type="Pfam" id="PF07394">
    <property type="entry name" value="DUF1501"/>
    <property type="match status" value="1"/>
</dbReference>
<gene>
    <name evidence="2" type="ORF">A3F84_19850</name>
</gene>
<evidence type="ECO:0000256" key="1">
    <source>
        <dbReference type="SAM" id="SignalP"/>
    </source>
</evidence>
<dbReference type="EMBL" id="MFKF01000157">
    <property type="protein sequence ID" value="OGG52107.1"/>
    <property type="molecule type" value="Genomic_DNA"/>
</dbReference>
<dbReference type="Proteomes" id="UP000178606">
    <property type="component" value="Unassembled WGS sequence"/>
</dbReference>
<protein>
    <recommendedName>
        <fullName evidence="4">Transcriptional initiation protein Tat</fullName>
    </recommendedName>
</protein>
<accession>A0A1F6CSL3</accession>
<dbReference type="PROSITE" id="PS51318">
    <property type="entry name" value="TAT"/>
    <property type="match status" value="1"/>
</dbReference>
<sequence>MPITRRFFLKSSGLALVSFAAAPSFLRRAAFAQTAGGAGGDRPILIAIFQRGAADGLSMVVPFGDRDYVRARPQVAIPEPRRGDADAGIDLDGFFALHPALAPFKPIYDAGRLAVVHAVGSPHSTRSHFDAQDYMESATPGDKGTPDGWLNRTVRVKGDPKASPFRAVALGPELPRSLMGEAPAMAMARIADFGVRAGRGDGRVAQGFEALYSQGPSDLLQGTAREAFEAIKMLRKASPQQYSPERGAAYPQSPFGQALLQIAQLIKADVGLEVAFTDIGGWDTHANQGSSRGQLGGRLQEFSQGIAALYRDLGDRMRNVVVLTMTEFGRTMRQNGTGGTDHGHASCLFVVGGAVKGGRVYGRWPGLTPEQLYEGRDLALTTDFRDVFAEVAARHVGAADLKAIFPGFDPNPANFCGLLA</sequence>
<evidence type="ECO:0000313" key="2">
    <source>
        <dbReference type="EMBL" id="OGG52107.1"/>
    </source>
</evidence>
<evidence type="ECO:0000313" key="3">
    <source>
        <dbReference type="Proteomes" id="UP000178606"/>
    </source>
</evidence>
<dbReference type="InterPro" id="IPR010869">
    <property type="entry name" value="DUF1501"/>
</dbReference>
<dbReference type="InterPro" id="IPR006311">
    <property type="entry name" value="TAT_signal"/>
</dbReference>
<comment type="caution">
    <text evidence="2">The sequence shown here is derived from an EMBL/GenBank/DDBJ whole genome shotgun (WGS) entry which is preliminary data.</text>
</comment>
<dbReference type="PANTHER" id="PTHR43737:SF1">
    <property type="entry name" value="DUF1501 DOMAIN-CONTAINING PROTEIN"/>
    <property type="match status" value="1"/>
</dbReference>
<organism evidence="2 3">
    <name type="scientific">Handelsmanbacteria sp. (strain RIFCSPLOWO2_12_FULL_64_10)</name>
    <dbReference type="NCBI Taxonomy" id="1817868"/>
    <lineage>
        <taxon>Bacteria</taxon>
        <taxon>Candidatus Handelsmaniibacteriota</taxon>
    </lineage>
</organism>
<dbReference type="AlphaFoldDB" id="A0A1F6CSL3"/>
<feature type="chain" id="PRO_5009523530" description="Transcriptional initiation protein Tat" evidence="1">
    <location>
        <begin position="30"/>
        <end position="420"/>
    </location>
</feature>
<name>A0A1F6CSL3_HANXR</name>
<dbReference type="PANTHER" id="PTHR43737">
    <property type="entry name" value="BLL7424 PROTEIN"/>
    <property type="match status" value="1"/>
</dbReference>